<feature type="domain" description="HTH deoR-type" evidence="4">
    <location>
        <begin position="1"/>
        <end position="52"/>
    </location>
</feature>
<organism evidence="5 6">
    <name type="scientific">Nocardia acididurans</name>
    <dbReference type="NCBI Taxonomy" id="2802282"/>
    <lineage>
        <taxon>Bacteria</taxon>
        <taxon>Bacillati</taxon>
        <taxon>Actinomycetota</taxon>
        <taxon>Actinomycetes</taxon>
        <taxon>Mycobacteriales</taxon>
        <taxon>Nocardiaceae</taxon>
        <taxon>Nocardia</taxon>
    </lineage>
</organism>
<dbReference type="Gene3D" id="1.10.10.10">
    <property type="entry name" value="Winged helix-like DNA-binding domain superfamily/Winged helix DNA-binding domain"/>
    <property type="match status" value="1"/>
</dbReference>
<dbReference type="Pfam" id="PF13280">
    <property type="entry name" value="WYL"/>
    <property type="match status" value="1"/>
</dbReference>
<evidence type="ECO:0000256" key="2">
    <source>
        <dbReference type="ARBA" id="ARBA00023163"/>
    </source>
</evidence>
<proteinExistence type="predicted"/>
<evidence type="ECO:0000259" key="4">
    <source>
        <dbReference type="PROSITE" id="PS51000"/>
    </source>
</evidence>
<keyword evidence="6" id="KW-1185">Reference proteome</keyword>
<dbReference type="InterPro" id="IPR026881">
    <property type="entry name" value="WYL_dom"/>
</dbReference>
<dbReference type="EMBL" id="JAERRJ010000007">
    <property type="protein sequence ID" value="MBL1076579.1"/>
    <property type="molecule type" value="Genomic_DNA"/>
</dbReference>
<gene>
    <name evidence="5" type="ORF">JK358_19455</name>
</gene>
<dbReference type="PIRSF" id="PIRSF016838">
    <property type="entry name" value="PafC"/>
    <property type="match status" value="1"/>
</dbReference>
<evidence type="ECO:0000256" key="3">
    <source>
        <dbReference type="SAM" id="MobiDB-lite"/>
    </source>
</evidence>
<keyword evidence="1" id="KW-0805">Transcription regulation</keyword>
<dbReference type="PROSITE" id="PS52050">
    <property type="entry name" value="WYL"/>
    <property type="match status" value="1"/>
</dbReference>
<dbReference type="PANTHER" id="PTHR34580:SF3">
    <property type="entry name" value="PROTEIN PAFB"/>
    <property type="match status" value="1"/>
</dbReference>
<sequence>MLLLLTQLQTGRRFTGQELAGRLAVSPRTLRRDVERLRDYGYPVSTQPGPSGFYQLAAGRTLPPLVLDDDEAIATLVGLALLGSTSSPDPDERAGIGAAAARAFGKIDQFLPKRLRPRATALRATVEAAPQTAPAVDPEALTTLGLAASRHELVTFDYTGRGGRDSHRRVEPYRQVHLHLRWYLLAWDTERADWRTFRLDRVRDLTTTAVPFTPRPLPARSAADYLRAGITAGRYRAVVTVAAPASEVADRLKFQDCDIESLGPARCRVTVWVDSFEWLVLTLAFLDVDFVIDEPAQFRARSRELAQRLRAAGSARLISRSGSAPTLEPDQREEH</sequence>
<protein>
    <submittedName>
        <fullName evidence="5">YafY family transcriptional regulator</fullName>
    </submittedName>
</protein>
<keyword evidence="2" id="KW-0804">Transcription</keyword>
<feature type="region of interest" description="Disordered" evidence="3">
    <location>
        <begin position="313"/>
        <end position="335"/>
    </location>
</feature>
<evidence type="ECO:0000313" key="5">
    <source>
        <dbReference type="EMBL" id="MBL1076579.1"/>
    </source>
</evidence>
<dbReference type="Pfam" id="PF08279">
    <property type="entry name" value="HTH_11"/>
    <property type="match status" value="1"/>
</dbReference>
<dbReference type="InterPro" id="IPR013196">
    <property type="entry name" value="HTH_11"/>
</dbReference>
<dbReference type="InterPro" id="IPR036390">
    <property type="entry name" value="WH_DNA-bd_sf"/>
</dbReference>
<dbReference type="SUPFAM" id="SSF46785">
    <property type="entry name" value="Winged helix' DNA-binding domain"/>
    <property type="match status" value="1"/>
</dbReference>
<evidence type="ECO:0000256" key="1">
    <source>
        <dbReference type="ARBA" id="ARBA00023015"/>
    </source>
</evidence>
<accession>A0ABS1M8M3</accession>
<evidence type="ECO:0000313" key="6">
    <source>
        <dbReference type="Proteomes" id="UP000602198"/>
    </source>
</evidence>
<dbReference type="InterPro" id="IPR028349">
    <property type="entry name" value="PafC-like"/>
</dbReference>
<dbReference type="PANTHER" id="PTHR34580">
    <property type="match status" value="1"/>
</dbReference>
<dbReference type="InterPro" id="IPR051534">
    <property type="entry name" value="CBASS_pafABC_assoc_protein"/>
</dbReference>
<dbReference type="InterPro" id="IPR001034">
    <property type="entry name" value="DeoR_HTH"/>
</dbReference>
<dbReference type="PROSITE" id="PS51000">
    <property type="entry name" value="HTH_DEOR_2"/>
    <property type="match status" value="1"/>
</dbReference>
<dbReference type="Proteomes" id="UP000602198">
    <property type="component" value="Unassembled WGS sequence"/>
</dbReference>
<reference evidence="5 6" key="1">
    <citation type="submission" date="2021-01" db="EMBL/GenBank/DDBJ databases">
        <title>WGS of actinomycetes isolated from Thailand.</title>
        <authorList>
            <person name="Thawai C."/>
        </authorList>
    </citation>
    <scope>NUCLEOTIDE SEQUENCE [LARGE SCALE GENOMIC DNA]</scope>
    <source>
        <strain evidence="5 6">LPG 2</strain>
    </source>
</reference>
<name>A0ABS1M8M3_9NOCA</name>
<comment type="caution">
    <text evidence="5">The sequence shown here is derived from an EMBL/GenBank/DDBJ whole genome shotgun (WGS) entry which is preliminary data.</text>
</comment>
<dbReference type="InterPro" id="IPR036388">
    <property type="entry name" value="WH-like_DNA-bd_sf"/>
</dbReference>